<dbReference type="Proteomes" id="UP000436468">
    <property type="component" value="Unassembled WGS sequence"/>
</dbReference>
<name>A0A844ST29_9BRAD</name>
<dbReference type="AlphaFoldDB" id="A0A844ST29"/>
<gene>
    <name evidence="1" type="ORF">GPL21_34760</name>
</gene>
<comment type="caution">
    <text evidence="1">The sequence shown here is derived from an EMBL/GenBank/DDBJ whole genome shotgun (WGS) entry which is preliminary data.</text>
</comment>
<accession>A0A844ST29</accession>
<proteinExistence type="predicted"/>
<dbReference type="RefSeq" id="WP_143278145.1">
    <property type="nucleotide sequence ID" value="NZ_WQNF01000040.1"/>
</dbReference>
<organism evidence="1 2">
    <name type="scientific">Bradyrhizobium pachyrhizi</name>
    <dbReference type="NCBI Taxonomy" id="280333"/>
    <lineage>
        <taxon>Bacteria</taxon>
        <taxon>Pseudomonadati</taxon>
        <taxon>Pseudomonadota</taxon>
        <taxon>Alphaproteobacteria</taxon>
        <taxon>Hyphomicrobiales</taxon>
        <taxon>Nitrobacteraceae</taxon>
        <taxon>Bradyrhizobium</taxon>
    </lineage>
</organism>
<reference evidence="1 2" key="1">
    <citation type="submission" date="2019-12" db="EMBL/GenBank/DDBJ databases">
        <title>Draft genome sequences Bradyrhizobium cajani AMBPC1010, Bradyrhizobium pachyrhizi AMBPC1040 and Bradyrhizobium yuanmingense ALSPC3051, three plant growth promoting strains isolated from nodules of Cajanus cajan L. in Dominican Republic.</title>
        <authorList>
            <person name="Flores-Felix J.D."/>
            <person name="Araujo J."/>
            <person name="Diaz-Alcantara C."/>
            <person name="Gonzalez-Andres F."/>
            <person name="Velazquez E."/>
        </authorList>
    </citation>
    <scope>NUCLEOTIDE SEQUENCE [LARGE SCALE GENOMIC DNA]</scope>
    <source>
        <strain evidence="1 2">1040</strain>
    </source>
</reference>
<keyword evidence="2" id="KW-1185">Reference proteome</keyword>
<evidence type="ECO:0000313" key="1">
    <source>
        <dbReference type="EMBL" id="MVT70243.1"/>
    </source>
</evidence>
<protein>
    <submittedName>
        <fullName evidence="1">Uncharacterized protein</fullName>
    </submittedName>
</protein>
<sequence>MGAINRSLLSIDALRRHQIDILWLSLSKPVRMLLEQFCDIGQVRWFGRLPWIAPMSADTLQAAFKASYWRDVSKP</sequence>
<evidence type="ECO:0000313" key="2">
    <source>
        <dbReference type="Proteomes" id="UP000436468"/>
    </source>
</evidence>
<dbReference type="EMBL" id="WQNF01000040">
    <property type="protein sequence ID" value="MVT70243.1"/>
    <property type="molecule type" value="Genomic_DNA"/>
</dbReference>